<reference evidence="1" key="1">
    <citation type="submission" date="2020-02" db="EMBL/GenBank/DDBJ databases">
        <authorList>
            <person name="Meier V. D."/>
        </authorList>
    </citation>
    <scope>NUCLEOTIDE SEQUENCE</scope>
    <source>
        <strain evidence="1">AVDCRST_MAG85</strain>
    </source>
</reference>
<sequence length="94" mass="10541">MAVFYIDTSSGQVATHKQLVEAEISDGIALPPRPWHKIQGTNDATTLWYAILRRREKHVYIGTLVLRHSDHYASLLEKGWEEVAVGDIGVPSQT</sequence>
<accession>A0A6J4SZL4</accession>
<dbReference type="AlphaFoldDB" id="A0A6J4SZL4"/>
<evidence type="ECO:0000313" key="1">
    <source>
        <dbReference type="EMBL" id="CAA9510030.1"/>
    </source>
</evidence>
<dbReference type="EMBL" id="CADCVT010000251">
    <property type="protein sequence ID" value="CAA9510030.1"/>
    <property type="molecule type" value="Genomic_DNA"/>
</dbReference>
<organism evidence="1">
    <name type="scientific">uncultured Solirubrobacteraceae bacterium</name>
    <dbReference type="NCBI Taxonomy" id="1162706"/>
    <lineage>
        <taxon>Bacteria</taxon>
        <taxon>Bacillati</taxon>
        <taxon>Actinomycetota</taxon>
        <taxon>Thermoleophilia</taxon>
        <taxon>Solirubrobacterales</taxon>
        <taxon>Solirubrobacteraceae</taxon>
        <taxon>environmental samples</taxon>
    </lineage>
</organism>
<name>A0A6J4SZL4_9ACTN</name>
<proteinExistence type="predicted"/>
<protein>
    <submittedName>
        <fullName evidence="1">Uncharacterized protein</fullName>
    </submittedName>
</protein>
<gene>
    <name evidence="1" type="ORF">AVDCRST_MAG85-2282</name>
</gene>